<feature type="transmembrane region" description="Helical" evidence="1">
    <location>
        <begin position="100"/>
        <end position="117"/>
    </location>
</feature>
<name>A0ABU6CXW1_9GAMM</name>
<gene>
    <name evidence="2" type="ORF">VSS37_11820</name>
</gene>
<protein>
    <submittedName>
        <fullName evidence="2">Uncharacterized protein</fullName>
    </submittedName>
</protein>
<accession>A0ABU6CXW1</accession>
<evidence type="ECO:0000313" key="2">
    <source>
        <dbReference type="EMBL" id="MEB4591669.1"/>
    </source>
</evidence>
<proteinExistence type="predicted"/>
<dbReference type="InterPro" id="IPR058956">
    <property type="entry name" value="MamC"/>
</dbReference>
<evidence type="ECO:0000313" key="3">
    <source>
        <dbReference type="Proteomes" id="UP001308005"/>
    </source>
</evidence>
<keyword evidence="3" id="KW-1185">Reference proteome</keyword>
<keyword evidence="1" id="KW-0472">Membrane</keyword>
<reference evidence="3" key="1">
    <citation type="submission" date="2023-07" db="EMBL/GenBank/DDBJ databases">
        <title>The carbon used by Thiothrix.</title>
        <authorList>
            <person name="Chen L."/>
        </authorList>
    </citation>
    <scope>NUCLEOTIDE SEQUENCE [LARGE SCALE GENOMIC DNA]</scope>
</reference>
<reference evidence="2 3" key="2">
    <citation type="submission" date="2024-01" db="EMBL/GenBank/DDBJ databases">
        <authorList>
            <person name="Xie X."/>
        </authorList>
    </citation>
    <scope>NUCLEOTIDE SEQUENCE [LARGE SCALE GENOMIC DNA]</scope>
    <source>
        <strain evidence="2">SCUT-1</strain>
    </source>
</reference>
<comment type="caution">
    <text evidence="2">The sequence shown here is derived from an EMBL/GenBank/DDBJ whole genome shotgun (WGS) entry which is preliminary data.</text>
</comment>
<dbReference type="Pfam" id="PF26373">
    <property type="entry name" value="MamC"/>
    <property type="match status" value="1"/>
</dbReference>
<evidence type="ECO:0000256" key="1">
    <source>
        <dbReference type="SAM" id="Phobius"/>
    </source>
</evidence>
<dbReference type="RefSeq" id="WP_324695461.1">
    <property type="nucleotide sequence ID" value="NZ_JAYMYJ010000112.1"/>
</dbReference>
<feature type="transmembrane region" description="Helical" evidence="1">
    <location>
        <begin position="28"/>
        <end position="49"/>
    </location>
</feature>
<dbReference type="Proteomes" id="UP001308005">
    <property type="component" value="Unassembled WGS sequence"/>
</dbReference>
<keyword evidence="1" id="KW-1133">Transmembrane helix</keyword>
<keyword evidence="1" id="KW-0812">Transmembrane</keyword>
<organism evidence="2 3">
    <name type="scientific">Candidatus Thiothrix phosphatis</name>
    <dbReference type="NCBI Taxonomy" id="3112415"/>
    <lineage>
        <taxon>Bacteria</taxon>
        <taxon>Pseudomonadati</taxon>
        <taxon>Pseudomonadota</taxon>
        <taxon>Gammaproteobacteria</taxon>
        <taxon>Thiotrichales</taxon>
        <taxon>Thiotrichaceae</taxon>
        <taxon>Thiothrix</taxon>
    </lineage>
</organism>
<sequence length="127" mass="13024">MTNYYPAPQNPTPYPHTTGDSHVCSASALANMAMAGAVIGGSAAAAKNLRRMQKDEIQPREALLDTGKTALSSAIATAAATAAATSVANAASHAFADRGLLRLAVMFGVGTAVLYGLNRWSDEKSGE</sequence>
<dbReference type="EMBL" id="JAYMYJ010000112">
    <property type="protein sequence ID" value="MEB4591669.1"/>
    <property type="molecule type" value="Genomic_DNA"/>
</dbReference>